<gene>
    <name evidence="5" type="primary">LOC104784201</name>
</gene>
<dbReference type="SUPFAM" id="SSF56574">
    <property type="entry name" value="Serpins"/>
    <property type="match status" value="1"/>
</dbReference>
<keyword evidence="4" id="KW-1185">Reference proteome</keyword>
<dbReference type="Gene3D" id="2.30.39.10">
    <property type="entry name" value="Alpha-1-antitrypsin, domain 1"/>
    <property type="match status" value="1"/>
</dbReference>
<dbReference type="InterPro" id="IPR036186">
    <property type="entry name" value="Serpin_sf"/>
</dbReference>
<dbReference type="RefSeq" id="XP_019099753.1">
    <property type="nucleotide sequence ID" value="XM_019244208.1"/>
</dbReference>
<dbReference type="Pfam" id="PF00079">
    <property type="entry name" value="Serpin"/>
    <property type="match status" value="1"/>
</dbReference>
<organism evidence="4 5">
    <name type="scientific">Camelina sativa</name>
    <name type="common">False flax</name>
    <name type="synonym">Myagrum sativum</name>
    <dbReference type="NCBI Taxonomy" id="90675"/>
    <lineage>
        <taxon>Eukaryota</taxon>
        <taxon>Viridiplantae</taxon>
        <taxon>Streptophyta</taxon>
        <taxon>Embryophyta</taxon>
        <taxon>Tracheophyta</taxon>
        <taxon>Spermatophyta</taxon>
        <taxon>Magnoliopsida</taxon>
        <taxon>eudicotyledons</taxon>
        <taxon>Gunneridae</taxon>
        <taxon>Pentapetalae</taxon>
        <taxon>rosids</taxon>
        <taxon>malvids</taxon>
        <taxon>Brassicales</taxon>
        <taxon>Brassicaceae</taxon>
        <taxon>Camelineae</taxon>
        <taxon>Camelina</taxon>
    </lineage>
</organism>
<proteinExistence type="inferred from homology"/>
<dbReference type="InterPro" id="IPR042185">
    <property type="entry name" value="Serpin_sf_2"/>
</dbReference>
<reference evidence="4" key="1">
    <citation type="journal article" date="2014" name="Nat. Commun.">
        <title>The emerging biofuel crop Camelina sativa retains a highly undifferentiated hexaploid genome structure.</title>
        <authorList>
            <person name="Kagale S."/>
            <person name="Koh C."/>
            <person name="Nixon J."/>
            <person name="Bollina V."/>
            <person name="Clarke W.E."/>
            <person name="Tuteja R."/>
            <person name="Spillane C."/>
            <person name="Robinson S.J."/>
            <person name="Links M.G."/>
            <person name="Clarke C."/>
            <person name="Higgins E.E."/>
            <person name="Huebert T."/>
            <person name="Sharpe A.G."/>
            <person name="Parkin I.A."/>
        </authorList>
    </citation>
    <scope>NUCLEOTIDE SEQUENCE [LARGE SCALE GENOMIC DNA]</scope>
    <source>
        <strain evidence="4">cv. DH55</strain>
    </source>
</reference>
<dbReference type="GeneID" id="104784201"/>
<evidence type="ECO:0000256" key="1">
    <source>
        <dbReference type="ARBA" id="ARBA00009500"/>
    </source>
</evidence>
<accession>A0ABM1RL65</accession>
<evidence type="ECO:0000256" key="2">
    <source>
        <dbReference type="RuleBase" id="RU000411"/>
    </source>
</evidence>
<dbReference type="PROSITE" id="PS00284">
    <property type="entry name" value="SERPIN"/>
    <property type="match status" value="1"/>
</dbReference>
<dbReference type="InterPro" id="IPR023796">
    <property type="entry name" value="Serpin_dom"/>
</dbReference>
<feature type="domain" description="Serpin" evidence="3">
    <location>
        <begin position="15"/>
        <end position="387"/>
    </location>
</feature>
<evidence type="ECO:0000259" key="3">
    <source>
        <dbReference type="SMART" id="SM00093"/>
    </source>
</evidence>
<dbReference type="PANTHER" id="PTHR11461:SF296">
    <property type="entry name" value="SERPIN-RELATED"/>
    <property type="match status" value="1"/>
</dbReference>
<evidence type="ECO:0000313" key="4">
    <source>
        <dbReference type="Proteomes" id="UP000694864"/>
    </source>
</evidence>
<dbReference type="InterPro" id="IPR042178">
    <property type="entry name" value="Serpin_sf_1"/>
</dbReference>
<dbReference type="SMART" id="SM00093">
    <property type="entry name" value="SERPIN"/>
    <property type="match status" value="1"/>
</dbReference>
<dbReference type="CDD" id="cd02043">
    <property type="entry name" value="serpinP_plants"/>
    <property type="match status" value="1"/>
</dbReference>
<dbReference type="Gene3D" id="3.30.497.10">
    <property type="entry name" value="Antithrombin, subunit I, domain 2"/>
    <property type="match status" value="1"/>
</dbReference>
<evidence type="ECO:0000313" key="5">
    <source>
        <dbReference type="RefSeq" id="XP_019099753.1"/>
    </source>
</evidence>
<dbReference type="Proteomes" id="UP000694864">
    <property type="component" value="Chromosome 4"/>
</dbReference>
<protein>
    <submittedName>
        <fullName evidence="5">Serpin-ZX-like</fullName>
    </submittedName>
</protein>
<dbReference type="InterPro" id="IPR000215">
    <property type="entry name" value="Serpin_fam"/>
</dbReference>
<sequence length="390" mass="42877">MDLEESVGNQNDIALRLTQHVIATTAGKTSNLVFSPALINVILSFIAARSPGATADQIVSLLRASSTDELNAVSSGIVTTVLADSTAIGGPTILAANGFWIEKSLFVKPSFKDLLLNSYKAAFNEVDFLTKVLSLFDPDKPNSLADEVTKEVNSWVEEQTNGLITNLLPPNSASDQTDHIFANALFFNGKWFKPFDPSLTKDSDFNLLDGTKVRVPFMTCNSFGFHLDVFEGFKVLDLGYRGPRLVDCRIFSMQIYLPDEKDGFHAMLERLASTRGFFKDNKVLTSHRAGIKELKIPRFKFAFDFEASEALKAFGLEVPSSKIFHKSCIEVDEVGSKAAAAAALRGAGGCGFRVLKKYDFVADHPFLFLIKEHRSGLVLFLGQVMDPSMH</sequence>
<dbReference type="InterPro" id="IPR023795">
    <property type="entry name" value="Serpin_CS"/>
</dbReference>
<comment type="similarity">
    <text evidence="1 2">Belongs to the serpin family.</text>
</comment>
<dbReference type="PANTHER" id="PTHR11461">
    <property type="entry name" value="SERINE PROTEASE INHIBITOR, SERPIN"/>
    <property type="match status" value="1"/>
</dbReference>
<reference evidence="5" key="2">
    <citation type="submission" date="2025-08" db="UniProtKB">
        <authorList>
            <consortium name="RefSeq"/>
        </authorList>
    </citation>
    <scope>IDENTIFICATION</scope>
    <source>
        <tissue evidence="5">Leaf</tissue>
    </source>
</reference>
<name>A0ABM1RL65_CAMSA</name>